<reference evidence="2 3" key="1">
    <citation type="submission" date="2021-01" db="EMBL/GenBank/DDBJ databases">
        <title>Whole genome shotgun sequence of Planotetraspora mira NBRC 15435.</title>
        <authorList>
            <person name="Komaki H."/>
            <person name="Tamura T."/>
        </authorList>
    </citation>
    <scope>NUCLEOTIDE SEQUENCE [LARGE SCALE GENOMIC DNA]</scope>
    <source>
        <strain evidence="2 3">NBRC 15435</strain>
    </source>
</reference>
<comment type="caution">
    <text evidence="2">The sequence shown here is derived from an EMBL/GenBank/DDBJ whole genome shotgun (WGS) entry which is preliminary data.</text>
</comment>
<evidence type="ECO:0000313" key="3">
    <source>
        <dbReference type="Proteomes" id="UP000650628"/>
    </source>
</evidence>
<feature type="transmembrane region" description="Helical" evidence="1">
    <location>
        <begin position="6"/>
        <end position="26"/>
    </location>
</feature>
<name>A0A8J3TU19_9ACTN</name>
<gene>
    <name evidence="2" type="ORF">Pmi06nite_59600</name>
</gene>
<keyword evidence="1" id="KW-0472">Membrane</keyword>
<keyword evidence="1" id="KW-1133">Transmembrane helix</keyword>
<sequence>MSVEAVLTALLAVTGTLLGSLLTFVFQRMTTDRAERFTLATRLREERMVIYSGFAGAVLEFRGAQYDRATLRGREGHELEYQAAKDESLRLKASAWHALYRVRLIADEPDVIRLAEAAMDLAGDMHRAESGEPLKARSEEVRRAIEAFVSGSSTQVQMKTAKRRIH</sequence>
<accession>A0A8J3TU19</accession>
<evidence type="ECO:0000313" key="2">
    <source>
        <dbReference type="EMBL" id="GII32518.1"/>
    </source>
</evidence>
<dbReference type="Proteomes" id="UP000650628">
    <property type="component" value="Unassembled WGS sequence"/>
</dbReference>
<dbReference type="EMBL" id="BOOO01000035">
    <property type="protein sequence ID" value="GII32518.1"/>
    <property type="molecule type" value="Genomic_DNA"/>
</dbReference>
<evidence type="ECO:0000256" key="1">
    <source>
        <dbReference type="SAM" id="Phobius"/>
    </source>
</evidence>
<organism evidence="2 3">
    <name type="scientific">Planotetraspora mira</name>
    <dbReference type="NCBI Taxonomy" id="58121"/>
    <lineage>
        <taxon>Bacteria</taxon>
        <taxon>Bacillati</taxon>
        <taxon>Actinomycetota</taxon>
        <taxon>Actinomycetes</taxon>
        <taxon>Streptosporangiales</taxon>
        <taxon>Streptosporangiaceae</taxon>
        <taxon>Planotetraspora</taxon>
    </lineage>
</organism>
<keyword evidence="1" id="KW-0812">Transmembrane</keyword>
<dbReference type="AlphaFoldDB" id="A0A8J3TU19"/>
<proteinExistence type="predicted"/>
<keyword evidence="3" id="KW-1185">Reference proteome</keyword>
<protein>
    <submittedName>
        <fullName evidence="2">Uncharacterized protein</fullName>
    </submittedName>
</protein>